<dbReference type="EMBL" id="BOVK01000042">
    <property type="protein sequence ID" value="GIQ70227.1"/>
    <property type="molecule type" value="Genomic_DNA"/>
</dbReference>
<dbReference type="Gene3D" id="2.60.120.10">
    <property type="entry name" value="Jelly Rolls"/>
    <property type="match status" value="1"/>
</dbReference>
<dbReference type="Proteomes" id="UP000677918">
    <property type="component" value="Unassembled WGS sequence"/>
</dbReference>
<reference evidence="4" key="1">
    <citation type="submission" date="2021-04" db="EMBL/GenBank/DDBJ databases">
        <title>Draft genome sequence of Xylanibacillus composti strain K13.</title>
        <authorList>
            <person name="Uke A."/>
            <person name="Chhe C."/>
            <person name="Baramee S."/>
            <person name="Kosugi A."/>
        </authorList>
    </citation>
    <scope>NUCLEOTIDE SEQUENCE</scope>
    <source>
        <strain evidence="4">K13</strain>
    </source>
</reference>
<dbReference type="EC" id="2.4.2.2" evidence="3"/>
<name>A0A8J4H614_9BACL</name>
<gene>
    <name evidence="3" type="primary">ppnP</name>
    <name evidence="4" type="ORF">XYCOK13_30510</name>
</gene>
<comment type="catalytic activity">
    <reaction evidence="3">
        <text>cytidine + phosphate = cytosine + alpha-D-ribose 1-phosphate</text>
        <dbReference type="Rhea" id="RHEA:52540"/>
        <dbReference type="ChEBI" id="CHEBI:16040"/>
        <dbReference type="ChEBI" id="CHEBI:17562"/>
        <dbReference type="ChEBI" id="CHEBI:43474"/>
        <dbReference type="ChEBI" id="CHEBI:57720"/>
        <dbReference type="EC" id="2.4.2.2"/>
    </reaction>
</comment>
<dbReference type="HAMAP" id="MF_01537">
    <property type="entry name" value="Nucleos_phosphorylase_PpnP"/>
    <property type="match status" value="1"/>
</dbReference>
<comment type="caution">
    <text evidence="4">The sequence shown here is derived from an EMBL/GenBank/DDBJ whole genome shotgun (WGS) entry which is preliminary data.</text>
</comment>
<keyword evidence="1 3" id="KW-0328">Glycosyltransferase</keyword>
<sequence>MNMDKFEQVTVLKAANIYYDGKVSSRVVQFQDGSRKTLGIMLPGQYEFSTDTQEVMEIVSGQLRVLLPDATEWLEIDGAGEFTVPAGTTFKLDIRTVTDYCCSYA</sequence>
<comment type="similarity">
    <text evidence="3">Belongs to the nucleoside phosphorylase PpnP family.</text>
</comment>
<dbReference type="PANTHER" id="PTHR36540">
    <property type="entry name" value="PYRIMIDINE/PURINE NUCLEOSIDE PHOSPHORYLASE"/>
    <property type="match status" value="1"/>
</dbReference>
<dbReference type="CDD" id="cd20296">
    <property type="entry name" value="cupin_PpnP-like"/>
    <property type="match status" value="1"/>
</dbReference>
<proteinExistence type="inferred from homology"/>
<dbReference type="InterPro" id="IPR009664">
    <property type="entry name" value="Ppnp"/>
</dbReference>
<evidence type="ECO:0000313" key="4">
    <source>
        <dbReference type="EMBL" id="GIQ70227.1"/>
    </source>
</evidence>
<comment type="catalytic activity">
    <reaction evidence="3">
        <text>guanosine + phosphate = alpha-D-ribose 1-phosphate + guanine</text>
        <dbReference type="Rhea" id="RHEA:13233"/>
        <dbReference type="ChEBI" id="CHEBI:16235"/>
        <dbReference type="ChEBI" id="CHEBI:16750"/>
        <dbReference type="ChEBI" id="CHEBI:43474"/>
        <dbReference type="ChEBI" id="CHEBI:57720"/>
        <dbReference type="EC" id="2.4.2.1"/>
    </reaction>
</comment>
<dbReference type="InterPro" id="IPR011051">
    <property type="entry name" value="RmlC_Cupin_sf"/>
</dbReference>
<dbReference type="AlphaFoldDB" id="A0A8J4H614"/>
<dbReference type="PANTHER" id="PTHR36540:SF1">
    <property type="entry name" value="PYRIMIDINE_PURINE NUCLEOSIDE PHOSPHORYLASE"/>
    <property type="match status" value="1"/>
</dbReference>
<evidence type="ECO:0000313" key="5">
    <source>
        <dbReference type="Proteomes" id="UP000677918"/>
    </source>
</evidence>
<keyword evidence="2 3" id="KW-0808">Transferase</keyword>
<comment type="function">
    <text evidence="3">Catalyzes the phosphorolysis of diverse nucleosides, yielding D-ribose 1-phosphate and the respective free bases. Can use uridine, adenosine, guanosine, cytidine, thymidine, inosine and xanthosine as substrates. Also catalyzes the reverse reactions.</text>
</comment>
<organism evidence="4 5">
    <name type="scientific">Xylanibacillus composti</name>
    <dbReference type="NCBI Taxonomy" id="1572762"/>
    <lineage>
        <taxon>Bacteria</taxon>
        <taxon>Bacillati</taxon>
        <taxon>Bacillota</taxon>
        <taxon>Bacilli</taxon>
        <taxon>Bacillales</taxon>
        <taxon>Paenibacillaceae</taxon>
        <taxon>Xylanibacillus</taxon>
    </lineage>
</organism>
<evidence type="ECO:0000256" key="3">
    <source>
        <dbReference type="HAMAP-Rule" id="MF_01537"/>
    </source>
</evidence>
<keyword evidence="5" id="KW-1185">Reference proteome</keyword>
<comment type="catalytic activity">
    <reaction evidence="3">
        <text>a purine D-ribonucleoside + phosphate = a purine nucleobase + alpha-D-ribose 1-phosphate</text>
        <dbReference type="Rhea" id="RHEA:19805"/>
        <dbReference type="ChEBI" id="CHEBI:26386"/>
        <dbReference type="ChEBI" id="CHEBI:43474"/>
        <dbReference type="ChEBI" id="CHEBI:57720"/>
        <dbReference type="ChEBI" id="CHEBI:142355"/>
        <dbReference type="EC" id="2.4.2.1"/>
    </reaction>
</comment>
<evidence type="ECO:0000256" key="1">
    <source>
        <dbReference type="ARBA" id="ARBA00022676"/>
    </source>
</evidence>
<comment type="catalytic activity">
    <reaction evidence="3">
        <text>xanthosine + phosphate = alpha-D-ribose 1-phosphate + xanthine</text>
        <dbReference type="Rhea" id="RHEA:27638"/>
        <dbReference type="ChEBI" id="CHEBI:17712"/>
        <dbReference type="ChEBI" id="CHEBI:18107"/>
        <dbReference type="ChEBI" id="CHEBI:43474"/>
        <dbReference type="ChEBI" id="CHEBI:57720"/>
        <dbReference type="EC" id="2.4.2.1"/>
    </reaction>
</comment>
<dbReference type="EC" id="2.4.2.1" evidence="3"/>
<comment type="catalytic activity">
    <reaction evidence="3">
        <text>adenosine + phosphate = alpha-D-ribose 1-phosphate + adenine</text>
        <dbReference type="Rhea" id="RHEA:27642"/>
        <dbReference type="ChEBI" id="CHEBI:16335"/>
        <dbReference type="ChEBI" id="CHEBI:16708"/>
        <dbReference type="ChEBI" id="CHEBI:43474"/>
        <dbReference type="ChEBI" id="CHEBI:57720"/>
        <dbReference type="EC" id="2.4.2.1"/>
    </reaction>
</comment>
<comment type="catalytic activity">
    <reaction evidence="3">
        <text>thymidine + phosphate = 2-deoxy-alpha-D-ribose 1-phosphate + thymine</text>
        <dbReference type="Rhea" id="RHEA:16037"/>
        <dbReference type="ChEBI" id="CHEBI:17748"/>
        <dbReference type="ChEBI" id="CHEBI:17821"/>
        <dbReference type="ChEBI" id="CHEBI:43474"/>
        <dbReference type="ChEBI" id="CHEBI:57259"/>
        <dbReference type="EC" id="2.4.2.2"/>
    </reaction>
</comment>
<dbReference type="GO" id="GO:0016154">
    <property type="term" value="F:pyrimidine-nucleoside phosphorylase activity"/>
    <property type="evidence" value="ECO:0007669"/>
    <property type="project" value="UniProtKB-UniRule"/>
</dbReference>
<evidence type="ECO:0000256" key="2">
    <source>
        <dbReference type="ARBA" id="ARBA00022679"/>
    </source>
</evidence>
<dbReference type="Pfam" id="PF06865">
    <property type="entry name" value="Ppnp"/>
    <property type="match status" value="1"/>
</dbReference>
<dbReference type="FunFam" id="2.60.120.10:FF:000016">
    <property type="entry name" value="Pyrimidine/purine nucleoside phosphorylase"/>
    <property type="match status" value="1"/>
</dbReference>
<comment type="catalytic activity">
    <reaction evidence="3">
        <text>uridine + phosphate = alpha-D-ribose 1-phosphate + uracil</text>
        <dbReference type="Rhea" id="RHEA:24388"/>
        <dbReference type="ChEBI" id="CHEBI:16704"/>
        <dbReference type="ChEBI" id="CHEBI:17568"/>
        <dbReference type="ChEBI" id="CHEBI:43474"/>
        <dbReference type="ChEBI" id="CHEBI:57720"/>
        <dbReference type="EC" id="2.4.2.2"/>
    </reaction>
</comment>
<comment type="catalytic activity">
    <reaction evidence="3">
        <text>inosine + phosphate = alpha-D-ribose 1-phosphate + hypoxanthine</text>
        <dbReference type="Rhea" id="RHEA:27646"/>
        <dbReference type="ChEBI" id="CHEBI:17368"/>
        <dbReference type="ChEBI" id="CHEBI:17596"/>
        <dbReference type="ChEBI" id="CHEBI:43474"/>
        <dbReference type="ChEBI" id="CHEBI:57720"/>
        <dbReference type="EC" id="2.4.2.1"/>
    </reaction>
</comment>
<dbReference type="GO" id="GO:0005829">
    <property type="term" value="C:cytosol"/>
    <property type="evidence" value="ECO:0007669"/>
    <property type="project" value="TreeGrafter"/>
</dbReference>
<dbReference type="InterPro" id="IPR014710">
    <property type="entry name" value="RmlC-like_jellyroll"/>
</dbReference>
<dbReference type="SUPFAM" id="SSF51182">
    <property type="entry name" value="RmlC-like cupins"/>
    <property type="match status" value="1"/>
</dbReference>
<protein>
    <recommendedName>
        <fullName evidence="3">Pyrimidine/purine nucleoside phosphorylase</fullName>
        <ecNumber evidence="3">2.4.2.1</ecNumber>
        <ecNumber evidence="3">2.4.2.2</ecNumber>
    </recommendedName>
    <alternativeName>
        <fullName evidence="3">Adenosine phosphorylase</fullName>
    </alternativeName>
    <alternativeName>
        <fullName evidence="3">Cytidine phosphorylase</fullName>
    </alternativeName>
    <alternativeName>
        <fullName evidence="3">Guanosine phosphorylase</fullName>
    </alternativeName>
    <alternativeName>
        <fullName evidence="3">Inosine phosphorylase</fullName>
    </alternativeName>
    <alternativeName>
        <fullName evidence="3">Thymidine phosphorylase</fullName>
    </alternativeName>
    <alternativeName>
        <fullName evidence="3">Uridine phosphorylase</fullName>
    </alternativeName>
    <alternativeName>
        <fullName evidence="3">Xanthosine phosphorylase</fullName>
    </alternativeName>
</protein>
<accession>A0A8J4H614</accession>
<dbReference type="GO" id="GO:0004731">
    <property type="term" value="F:purine-nucleoside phosphorylase activity"/>
    <property type="evidence" value="ECO:0007669"/>
    <property type="project" value="UniProtKB-UniRule"/>
</dbReference>